<proteinExistence type="predicted"/>
<reference evidence="1 2" key="1">
    <citation type="submission" date="2022-03" db="EMBL/GenBank/DDBJ databases">
        <authorList>
            <person name="Macdonald S."/>
            <person name="Ahmed S."/>
            <person name="Newling K."/>
        </authorList>
    </citation>
    <scope>NUCLEOTIDE SEQUENCE [LARGE SCALE GENOMIC DNA]</scope>
</reference>
<protein>
    <submittedName>
        <fullName evidence="1">Uncharacterized protein</fullName>
    </submittedName>
</protein>
<organism evidence="1 2">
    <name type="scientific">Eruca vesicaria subsp. sativa</name>
    <name type="common">Garden rocket</name>
    <name type="synonym">Eruca sativa</name>
    <dbReference type="NCBI Taxonomy" id="29727"/>
    <lineage>
        <taxon>Eukaryota</taxon>
        <taxon>Viridiplantae</taxon>
        <taxon>Streptophyta</taxon>
        <taxon>Embryophyta</taxon>
        <taxon>Tracheophyta</taxon>
        <taxon>Spermatophyta</taxon>
        <taxon>Magnoliopsida</taxon>
        <taxon>eudicotyledons</taxon>
        <taxon>Gunneridae</taxon>
        <taxon>Pentapetalae</taxon>
        <taxon>rosids</taxon>
        <taxon>malvids</taxon>
        <taxon>Brassicales</taxon>
        <taxon>Brassicaceae</taxon>
        <taxon>Brassiceae</taxon>
        <taxon>Eruca</taxon>
    </lineage>
</organism>
<evidence type="ECO:0000313" key="1">
    <source>
        <dbReference type="EMBL" id="CAH8357180.1"/>
    </source>
</evidence>
<gene>
    <name evidence="1" type="ORF">ERUC_LOCUS22935</name>
</gene>
<sequence>MARLLIMSKGEWSKSQHGVWRFKDDLAVMAQSILVRRSEEYPSLELKVHSIYNLGRQVPLVVTFQLPQRMVETDVETVPLKPFGQTGTLTCYSASPFTIGRRTYLGECVTEEQHLAMINAIMTEGRITCREEVIREFNDPEKLMLMYRFSMEVEKARKSLDLNVDVQINHDDHIVPNVNNPSIVNQPPPDGNQINGVGGFTGISPVTVLRNTYAPSPYVRMFGYVPHDETPYWEMRHGYYERLMASNYSLNIGRIYGVPGSEFTANPQYQVPVEVSSTASSTKLNAGVELRDPINNSTLRTESKYGNLISEKGESSRENGDGIIKGEMQYAIDVTTQIAQRNADGVSDGTRSGEQGDK</sequence>
<name>A0ABC8KER1_ERUVS</name>
<dbReference type="Proteomes" id="UP001642260">
    <property type="component" value="Unassembled WGS sequence"/>
</dbReference>
<dbReference type="AlphaFoldDB" id="A0ABC8KER1"/>
<comment type="caution">
    <text evidence="1">The sequence shown here is derived from an EMBL/GenBank/DDBJ whole genome shotgun (WGS) entry which is preliminary data.</text>
</comment>
<evidence type="ECO:0000313" key="2">
    <source>
        <dbReference type="Proteomes" id="UP001642260"/>
    </source>
</evidence>
<keyword evidence="2" id="KW-1185">Reference proteome</keyword>
<dbReference type="EMBL" id="CAKOAT010230376">
    <property type="protein sequence ID" value="CAH8357180.1"/>
    <property type="molecule type" value="Genomic_DNA"/>
</dbReference>
<accession>A0ABC8KER1</accession>